<evidence type="ECO:0000256" key="6">
    <source>
        <dbReference type="HAMAP-Rule" id="MF_01392"/>
    </source>
</evidence>
<geneLocation type="plastid" evidence="9"/>
<feature type="transmembrane region" description="Helical" evidence="7">
    <location>
        <begin position="20"/>
        <end position="40"/>
    </location>
</feature>
<evidence type="ECO:0000259" key="8">
    <source>
        <dbReference type="Pfam" id="PF05140"/>
    </source>
</evidence>
<reference evidence="9" key="1">
    <citation type="journal article" date="2019" name="Mol. Phylogenet. Evol.">
        <title>Morphological evolution and classification of the red algal order Ceramiales inferred using plastid phylogenomics.</title>
        <authorList>
            <person name="Diaz-Tapia P."/>
            <person name="Pasella M.M."/>
            <person name="Verbruggen H."/>
            <person name="Maggs C.A."/>
        </authorList>
    </citation>
    <scope>NUCLEOTIDE SEQUENCE</scope>
    <source>
        <strain evidence="9">PD2948_2</strain>
    </source>
</reference>
<dbReference type="InterPro" id="IPR023494">
    <property type="entry name" value="Cyt_c_bgen_Ccs1/CcsB/ResB"/>
</dbReference>
<name>A0A4D6WPK3_9FLOR</name>
<comment type="function">
    <text evidence="6">Required during biogenesis of c-type cytochromes (cytochrome c6 and cytochrome f) at the step of heme attachment.</text>
</comment>
<organism evidence="9">
    <name type="scientific">Dasysiphonia japonica</name>
    <dbReference type="NCBI Taxonomy" id="2506492"/>
    <lineage>
        <taxon>Eukaryota</taxon>
        <taxon>Rhodophyta</taxon>
        <taxon>Florideophyceae</taxon>
        <taxon>Rhodymeniophycidae</taxon>
        <taxon>Ceramiales</taxon>
        <taxon>Dasyaceae</taxon>
        <taxon>Dasysiphonia</taxon>
    </lineage>
</organism>
<evidence type="ECO:0000256" key="1">
    <source>
        <dbReference type="ARBA" id="ARBA00004141"/>
    </source>
</evidence>
<sequence>MKAINVKNIFWSLIRKLSNLNFSIFLLFVISFFIMIGSIIEQDQNLEYYQSYYPFFNYNYLRIFINWKTIVYFGLDHLYQTWWFISVLFFFGLSLLSCSLSVQLPSLKNSRRWKFLNPKISSKLESKYINPIKQLKNSYTNMIYSLIYHDFYVFHKKNYIYAYKGLIGRISPIFVHLSIILILFGSICSSFLGYTVQEMVPNGEIFHTKNIIRSGFYSKLNSMFICRIDEFFIDYNIDNSVKQFISKLSLFSNNGKFLFDKIIFVNSPLKFNGLTIYQTDWNINAIRFSVGYDHNLIIQKKLVKVNIDNKVCWLCKIPLNDRKQVFVILFNLKDKILISNENGTILSSVFVSEFFSLNGLILSINDIMIDTGLQIKVDPGVFIIYLGFFILMLSTLVSYISYYQIWITILSNILLCSGSTNRSIFFFEEDVVKVNKVYYLYTFN</sequence>
<dbReference type="AlphaFoldDB" id="A0A4D6WPK3"/>
<dbReference type="GO" id="GO:0017004">
    <property type="term" value="P:cytochrome complex assembly"/>
    <property type="evidence" value="ECO:0007669"/>
    <property type="project" value="UniProtKB-UniRule"/>
</dbReference>
<feature type="transmembrane region" description="Helical" evidence="7">
    <location>
        <begin position="82"/>
        <end position="104"/>
    </location>
</feature>
<protein>
    <recommendedName>
        <fullName evidence="6">Cytochrome c biogenesis protein CcsB</fullName>
    </recommendedName>
</protein>
<keyword evidence="9" id="KW-0934">Plastid</keyword>
<comment type="subunit">
    <text evidence="6">May interact with CcsA.</text>
</comment>
<dbReference type="HAMAP" id="MF_01392">
    <property type="entry name" value="CytC_Ccs1"/>
    <property type="match status" value="1"/>
</dbReference>
<evidence type="ECO:0000256" key="5">
    <source>
        <dbReference type="ARBA" id="ARBA00023136"/>
    </source>
</evidence>
<keyword evidence="5 6" id="KW-0472">Membrane</keyword>
<evidence type="ECO:0000313" key="9">
    <source>
        <dbReference type="EMBL" id="QCI05774.1"/>
    </source>
</evidence>
<comment type="subcellular location">
    <subcellularLocation>
        <location evidence="6">Cellular thylakoid membrane</location>
        <topology evidence="6">Multi-pass membrane protein</topology>
    </subcellularLocation>
    <subcellularLocation>
        <location evidence="1">Membrane</location>
        <topology evidence="1">Multi-pass membrane protein</topology>
    </subcellularLocation>
</comment>
<keyword evidence="2 6" id="KW-0812">Transmembrane</keyword>
<feature type="domain" description="ResB-like" evidence="8">
    <location>
        <begin position="21"/>
        <end position="289"/>
    </location>
</feature>
<keyword evidence="4 6" id="KW-1133">Transmembrane helix</keyword>
<evidence type="ECO:0000256" key="2">
    <source>
        <dbReference type="ARBA" id="ARBA00022692"/>
    </source>
</evidence>
<keyword evidence="6" id="KW-0793">Thylakoid</keyword>
<dbReference type="InterPro" id="IPR007816">
    <property type="entry name" value="ResB-like_domain"/>
</dbReference>
<gene>
    <name evidence="6 9" type="primary">ccs1</name>
    <name evidence="6" type="synonym">ccsB</name>
</gene>
<dbReference type="EMBL" id="MK814641">
    <property type="protein sequence ID" value="QCI05774.1"/>
    <property type="molecule type" value="Genomic_DNA"/>
</dbReference>
<dbReference type="PANTHER" id="PTHR31566:SF0">
    <property type="entry name" value="CYTOCHROME C BIOGENESIS PROTEIN CCS1, CHLOROPLASTIC"/>
    <property type="match status" value="1"/>
</dbReference>
<evidence type="ECO:0000256" key="3">
    <source>
        <dbReference type="ARBA" id="ARBA00022748"/>
    </source>
</evidence>
<dbReference type="PANTHER" id="PTHR31566">
    <property type="entry name" value="CYTOCHROME C BIOGENESIS PROTEIN CCS1, CHLOROPLASTIC"/>
    <property type="match status" value="1"/>
</dbReference>
<comment type="similarity">
    <text evidence="6">Belongs to the Ccs1/CcsB family.</text>
</comment>
<evidence type="ECO:0000256" key="7">
    <source>
        <dbReference type="SAM" id="Phobius"/>
    </source>
</evidence>
<accession>A0A4D6WPK3</accession>
<proteinExistence type="inferred from homology"/>
<reference evidence="9" key="2">
    <citation type="submission" date="2019-04" db="EMBL/GenBank/DDBJ databases">
        <authorList>
            <person name="Pasella M."/>
        </authorList>
    </citation>
    <scope>NUCLEOTIDE SEQUENCE</scope>
    <source>
        <strain evidence="9">PD2948_2</strain>
    </source>
</reference>
<dbReference type="GO" id="GO:0042651">
    <property type="term" value="C:thylakoid membrane"/>
    <property type="evidence" value="ECO:0007669"/>
    <property type="project" value="UniProtKB-UniRule"/>
</dbReference>
<feature type="transmembrane region" description="Helical" evidence="7">
    <location>
        <begin position="173"/>
        <end position="194"/>
    </location>
</feature>
<dbReference type="Pfam" id="PF05140">
    <property type="entry name" value="ResB"/>
    <property type="match status" value="1"/>
</dbReference>
<feature type="transmembrane region" description="Helical" evidence="7">
    <location>
        <begin position="382"/>
        <end position="402"/>
    </location>
</feature>
<keyword evidence="3 6" id="KW-0201">Cytochrome c-type biogenesis</keyword>
<evidence type="ECO:0000256" key="4">
    <source>
        <dbReference type="ARBA" id="ARBA00022989"/>
    </source>
</evidence>